<evidence type="ECO:0000313" key="3">
    <source>
        <dbReference type="Proteomes" id="UP000324222"/>
    </source>
</evidence>
<reference evidence="2 3" key="1">
    <citation type="submission" date="2019-05" db="EMBL/GenBank/DDBJ databases">
        <title>Another draft genome of Portunus trituberculatus and its Hox gene families provides insights of decapod evolution.</title>
        <authorList>
            <person name="Jeong J.-H."/>
            <person name="Song I."/>
            <person name="Kim S."/>
            <person name="Choi T."/>
            <person name="Kim D."/>
            <person name="Ryu S."/>
            <person name="Kim W."/>
        </authorList>
    </citation>
    <scope>NUCLEOTIDE SEQUENCE [LARGE SCALE GENOMIC DNA]</scope>
    <source>
        <tissue evidence="2">Muscle</tissue>
    </source>
</reference>
<evidence type="ECO:0000256" key="1">
    <source>
        <dbReference type="SAM" id="MobiDB-lite"/>
    </source>
</evidence>
<proteinExistence type="predicted"/>
<organism evidence="2 3">
    <name type="scientific">Portunus trituberculatus</name>
    <name type="common">Swimming crab</name>
    <name type="synonym">Neptunus trituberculatus</name>
    <dbReference type="NCBI Taxonomy" id="210409"/>
    <lineage>
        <taxon>Eukaryota</taxon>
        <taxon>Metazoa</taxon>
        <taxon>Ecdysozoa</taxon>
        <taxon>Arthropoda</taxon>
        <taxon>Crustacea</taxon>
        <taxon>Multicrustacea</taxon>
        <taxon>Malacostraca</taxon>
        <taxon>Eumalacostraca</taxon>
        <taxon>Eucarida</taxon>
        <taxon>Decapoda</taxon>
        <taxon>Pleocyemata</taxon>
        <taxon>Brachyura</taxon>
        <taxon>Eubrachyura</taxon>
        <taxon>Portunoidea</taxon>
        <taxon>Portunidae</taxon>
        <taxon>Portuninae</taxon>
        <taxon>Portunus</taxon>
    </lineage>
</organism>
<feature type="region of interest" description="Disordered" evidence="1">
    <location>
        <begin position="17"/>
        <end position="58"/>
    </location>
</feature>
<dbReference type="Proteomes" id="UP000324222">
    <property type="component" value="Unassembled WGS sequence"/>
</dbReference>
<sequence length="191" mass="21175">MTIRIILLKLSFGERQNPPHSPICPPRRLLLDTHSPRGHENAKRRETGGTEAKKESSSVKCRFLRAHSSDKGGAIYGTNGQDKAKLVRVGVRRGGARRAWMRTPLCWCERPARGRHLPAGWGCPVLTLLSSLSPISDWPTAFRTPPTSPSPPLLCLPVPVSPHPCPVSLPPCLRVVLERLSTLTDKMREFK</sequence>
<keyword evidence="3" id="KW-1185">Reference proteome</keyword>
<dbReference type="AlphaFoldDB" id="A0A5B7F0Z8"/>
<feature type="compositionally biased region" description="Basic and acidic residues" evidence="1">
    <location>
        <begin position="29"/>
        <end position="57"/>
    </location>
</feature>
<accession>A0A5B7F0Z8</accession>
<gene>
    <name evidence="2" type="ORF">E2C01_034590</name>
</gene>
<evidence type="ECO:0000313" key="2">
    <source>
        <dbReference type="EMBL" id="MPC41010.1"/>
    </source>
</evidence>
<protein>
    <submittedName>
        <fullName evidence="2">Uncharacterized protein</fullName>
    </submittedName>
</protein>
<dbReference type="EMBL" id="VSRR010004890">
    <property type="protein sequence ID" value="MPC41010.1"/>
    <property type="molecule type" value="Genomic_DNA"/>
</dbReference>
<comment type="caution">
    <text evidence="2">The sequence shown here is derived from an EMBL/GenBank/DDBJ whole genome shotgun (WGS) entry which is preliminary data.</text>
</comment>
<name>A0A5B7F0Z8_PORTR</name>